<evidence type="ECO:0000256" key="11">
    <source>
        <dbReference type="ARBA" id="ARBA00022989"/>
    </source>
</evidence>
<dbReference type="EC" id="7.1.1.2" evidence="3 17"/>
<comment type="subcellular location">
    <subcellularLocation>
        <location evidence="2">Mitochondrion inner membrane</location>
        <topology evidence="2">Multi-pass membrane protein</topology>
    </subcellularLocation>
</comment>
<comment type="similarity">
    <text evidence="17">Belongs to the complex I subunit 5 family.</text>
</comment>
<dbReference type="GO" id="GO:0015990">
    <property type="term" value="P:electron transport coupled proton transport"/>
    <property type="evidence" value="ECO:0007669"/>
    <property type="project" value="TreeGrafter"/>
</dbReference>
<dbReference type="InterPro" id="IPR003945">
    <property type="entry name" value="NU5C-like"/>
</dbReference>
<comment type="function">
    <text evidence="1">Core subunit of the mitochondrial membrane respiratory chain NADH dehydrogenase (Complex I) that is believed to belong to the minimal assembly required for catalysis. Complex I functions in the transfer of electrons from NADH to the respiratory chain. The immediate electron acceptor for the enzyme is believed to be ubiquinone.</text>
</comment>
<keyword evidence="5 17" id="KW-0813">Transport</keyword>
<keyword evidence="9" id="KW-1278">Translocase</keyword>
<keyword evidence="7 17" id="KW-0812">Transmembrane</keyword>
<evidence type="ECO:0000256" key="14">
    <source>
        <dbReference type="ARBA" id="ARBA00023128"/>
    </source>
</evidence>
<evidence type="ECO:0000256" key="3">
    <source>
        <dbReference type="ARBA" id="ARBA00012944"/>
    </source>
</evidence>
<feature type="transmembrane region" description="Helical" evidence="17">
    <location>
        <begin position="147"/>
        <end position="165"/>
    </location>
</feature>
<feature type="transmembrane region" description="Helical" evidence="17">
    <location>
        <begin position="205"/>
        <end position="223"/>
    </location>
</feature>
<feature type="domain" description="NADH:quinone oxidoreductase/Mrp antiporter transmembrane" evidence="18">
    <location>
        <begin position="102"/>
        <end position="380"/>
    </location>
</feature>
<feature type="transmembrane region" description="Helical" evidence="17">
    <location>
        <begin position="55"/>
        <end position="72"/>
    </location>
</feature>
<keyword evidence="10" id="KW-0249">Electron transport</keyword>
<evidence type="ECO:0000256" key="8">
    <source>
        <dbReference type="ARBA" id="ARBA00022792"/>
    </source>
</evidence>
<protein>
    <recommendedName>
        <fullName evidence="4 17">NADH-ubiquinone oxidoreductase chain 5</fullName>
        <ecNumber evidence="3 17">7.1.1.2</ecNumber>
    </recommendedName>
</protein>
<evidence type="ECO:0000259" key="18">
    <source>
        <dbReference type="Pfam" id="PF00361"/>
    </source>
</evidence>
<name>W0FGQ4_ARGMI</name>
<evidence type="ECO:0000256" key="12">
    <source>
        <dbReference type="ARBA" id="ARBA00023027"/>
    </source>
</evidence>
<feature type="transmembrane region" description="Helical" evidence="17">
    <location>
        <begin position="412"/>
        <end position="433"/>
    </location>
</feature>
<feature type="transmembrane region" description="Helical" evidence="17">
    <location>
        <begin position="84"/>
        <end position="103"/>
    </location>
</feature>
<dbReference type="Pfam" id="PF00662">
    <property type="entry name" value="Proton_antipo_N"/>
    <property type="match status" value="1"/>
</dbReference>
<accession>W0FGQ4</accession>
<keyword evidence="13 17" id="KW-0830">Ubiquinone</keyword>
<feature type="transmembrane region" description="Helical" evidence="17">
    <location>
        <begin position="530"/>
        <end position="550"/>
    </location>
</feature>
<dbReference type="InterPro" id="IPR010934">
    <property type="entry name" value="NADH_DH_su5_C"/>
</dbReference>
<dbReference type="GO" id="GO:0003954">
    <property type="term" value="F:NADH dehydrogenase activity"/>
    <property type="evidence" value="ECO:0007669"/>
    <property type="project" value="TreeGrafter"/>
</dbReference>
<feature type="transmembrane region" description="Helical" evidence="17">
    <location>
        <begin position="109"/>
        <end position="126"/>
    </location>
</feature>
<keyword evidence="15 17" id="KW-0472">Membrane</keyword>
<reference evidence="21" key="1">
    <citation type="journal article" date="2014" name="Ticks Tick Borne Dis.">
        <title>Molecular phylogeny of soft ticks (Ixodida: Argasidae) inferred from mitochondrial genome and nuclear rRNA sequences.</title>
        <authorList>
            <person name="Burger T.D."/>
            <person name="Shao R."/>
            <person name="Labruna M.B."/>
            <person name="Barker S.C."/>
        </authorList>
    </citation>
    <scope>NUCLEOTIDE SEQUENCE</scope>
</reference>
<keyword evidence="11 17" id="KW-1133">Transmembrane helix</keyword>
<dbReference type="InterPro" id="IPR001516">
    <property type="entry name" value="Proton_antipo_N"/>
</dbReference>
<feature type="transmembrane region" description="Helical" evidence="17">
    <location>
        <begin position="262"/>
        <end position="281"/>
    </location>
</feature>
<evidence type="ECO:0000256" key="4">
    <source>
        <dbReference type="ARBA" id="ARBA00021096"/>
    </source>
</evidence>
<evidence type="ECO:0000256" key="15">
    <source>
        <dbReference type="ARBA" id="ARBA00023136"/>
    </source>
</evidence>
<evidence type="ECO:0000256" key="17">
    <source>
        <dbReference type="RuleBase" id="RU003404"/>
    </source>
</evidence>
<feature type="transmembrane region" description="Helical" evidence="17">
    <location>
        <begin position="448"/>
        <end position="464"/>
    </location>
</feature>
<dbReference type="Pfam" id="PF00361">
    <property type="entry name" value="Proton_antipo_M"/>
    <property type="match status" value="1"/>
</dbReference>
<keyword evidence="6" id="KW-0679">Respiratory chain</keyword>
<dbReference type="PANTHER" id="PTHR42829:SF2">
    <property type="entry name" value="NADH-UBIQUINONE OXIDOREDUCTASE CHAIN 5"/>
    <property type="match status" value="1"/>
</dbReference>
<evidence type="ECO:0000256" key="6">
    <source>
        <dbReference type="ARBA" id="ARBA00022660"/>
    </source>
</evidence>
<feature type="transmembrane region" description="Helical" evidence="17">
    <location>
        <begin position="6"/>
        <end position="24"/>
    </location>
</feature>
<evidence type="ECO:0000313" key="21">
    <source>
        <dbReference type="EMBL" id="AHF21646.1"/>
    </source>
</evidence>
<evidence type="ECO:0000256" key="16">
    <source>
        <dbReference type="ARBA" id="ARBA00049551"/>
    </source>
</evidence>
<dbReference type="Pfam" id="PF06455">
    <property type="entry name" value="NADH5_C"/>
    <property type="match status" value="1"/>
</dbReference>
<dbReference type="PRINTS" id="PR01434">
    <property type="entry name" value="NADHDHGNASE5"/>
</dbReference>
<feature type="transmembrane region" description="Helical" evidence="17">
    <location>
        <begin position="287"/>
        <end position="308"/>
    </location>
</feature>
<dbReference type="AlphaFoldDB" id="W0FGQ4"/>
<feature type="transmembrane region" description="Helical" evidence="17">
    <location>
        <begin position="171"/>
        <end position="193"/>
    </location>
</feature>
<geneLocation type="mitochondrion" evidence="21"/>
<feature type="transmembrane region" description="Helical" evidence="17">
    <location>
        <begin position="368"/>
        <end position="392"/>
    </location>
</feature>
<evidence type="ECO:0000256" key="1">
    <source>
        <dbReference type="ARBA" id="ARBA00003257"/>
    </source>
</evidence>
<dbReference type="PANTHER" id="PTHR42829">
    <property type="entry name" value="NADH-UBIQUINONE OXIDOREDUCTASE CHAIN 5"/>
    <property type="match status" value="1"/>
</dbReference>
<keyword evidence="14 17" id="KW-0496">Mitochondrion</keyword>
<evidence type="ECO:0000256" key="9">
    <source>
        <dbReference type="ARBA" id="ARBA00022967"/>
    </source>
</evidence>
<organism evidence="21">
    <name type="scientific">Argas miniatus</name>
    <name type="common">Fowl tick</name>
    <dbReference type="NCBI Taxonomy" id="1442166"/>
    <lineage>
        <taxon>Eukaryota</taxon>
        <taxon>Metazoa</taxon>
        <taxon>Ecdysozoa</taxon>
        <taxon>Arthropoda</taxon>
        <taxon>Chelicerata</taxon>
        <taxon>Arachnida</taxon>
        <taxon>Acari</taxon>
        <taxon>Parasitiformes</taxon>
        <taxon>Ixodida</taxon>
        <taxon>Ixodoidea</taxon>
        <taxon>Argasidae</taxon>
        <taxon>Argasinae</taxon>
        <taxon>Argas</taxon>
    </lineage>
</organism>
<evidence type="ECO:0000256" key="10">
    <source>
        <dbReference type="ARBA" id="ARBA00022982"/>
    </source>
</evidence>
<comment type="function">
    <text evidence="17">Core subunit of the mitochondrial membrane respiratory chain NADH dehydrogenase (Complex I) which catalyzes electron transfer from NADH through the respiratory chain, using ubiquinone as an electron acceptor. Essential for the catalytic activity and assembly of complex I.</text>
</comment>
<feature type="domain" description="NADH-Ubiquinone oxidoreductase (complex I) chain 5 N-terminal" evidence="19">
    <location>
        <begin position="38"/>
        <end position="85"/>
    </location>
</feature>
<dbReference type="GO" id="GO:0042773">
    <property type="term" value="P:ATP synthesis coupled electron transport"/>
    <property type="evidence" value="ECO:0007669"/>
    <property type="project" value="InterPro"/>
</dbReference>
<comment type="catalytic activity">
    <reaction evidence="16 17">
        <text>a ubiquinone + NADH + 5 H(+)(in) = a ubiquinol + NAD(+) + 4 H(+)(out)</text>
        <dbReference type="Rhea" id="RHEA:29091"/>
        <dbReference type="Rhea" id="RHEA-COMP:9565"/>
        <dbReference type="Rhea" id="RHEA-COMP:9566"/>
        <dbReference type="ChEBI" id="CHEBI:15378"/>
        <dbReference type="ChEBI" id="CHEBI:16389"/>
        <dbReference type="ChEBI" id="CHEBI:17976"/>
        <dbReference type="ChEBI" id="CHEBI:57540"/>
        <dbReference type="ChEBI" id="CHEBI:57945"/>
        <dbReference type="EC" id="7.1.1.2"/>
    </reaction>
</comment>
<feature type="transmembrane region" description="Helical" evidence="17">
    <location>
        <begin position="229"/>
        <end position="255"/>
    </location>
</feature>
<evidence type="ECO:0000256" key="5">
    <source>
        <dbReference type="ARBA" id="ARBA00022448"/>
    </source>
</evidence>
<gene>
    <name evidence="21" type="primary">NAD5</name>
</gene>
<dbReference type="InterPro" id="IPR001750">
    <property type="entry name" value="ND/Mrp_TM"/>
</dbReference>
<dbReference type="GO" id="GO:0005743">
    <property type="term" value="C:mitochondrial inner membrane"/>
    <property type="evidence" value="ECO:0007669"/>
    <property type="project" value="UniProtKB-SubCell"/>
</dbReference>
<proteinExistence type="inferred from homology"/>
<feature type="transmembrane region" description="Helical" evidence="17">
    <location>
        <begin position="329"/>
        <end position="348"/>
    </location>
</feature>
<dbReference type="GO" id="GO:0008137">
    <property type="term" value="F:NADH dehydrogenase (ubiquinone) activity"/>
    <property type="evidence" value="ECO:0007669"/>
    <property type="project" value="UniProtKB-EC"/>
</dbReference>
<keyword evidence="8" id="KW-0999">Mitochondrion inner membrane</keyword>
<evidence type="ECO:0000256" key="7">
    <source>
        <dbReference type="ARBA" id="ARBA00022692"/>
    </source>
</evidence>
<sequence length="551" mass="62841">MFLIWGLLLFFFSVLIFCISLFFLMDMKVFLVEYVFGSIGGVDLKLYFFFDWMSLMFLSVVLLISGMVVIYSEDYMNGEYYSMYFLYGVLMFVGSMALMILSLNLLMILLGWDGLGLTSYCLVIYYQSSKSDSAGMITVLSNRVGDVMILLSIVLMFNFYSLDFVGFKKMLWLSCLFLIVAGMTKSAQIPFSAWLPAAMAAPTPVSSLVHSSTLVTAGVYLLIRLNLLFNFFCFSKILLFVSLMTVIMAGIGAMLEMDLKKVIALSTLSQIGLMMLVLSLGMSVLSFFHLLTHAVFKAMLFLCAGVMIHNNLGSQDIRTMGLYYKLNPVISGAFGLSSLALFGFPFLSGFYSKDLLLECIYMSEKGSFIIFLLVLATVLTCMYSFRLLYYVIWSGVMNNCMMILSTSFYMSFPIFFMGLVVIFFGSMMMWLIFPEPIFVLLNLNNKLLNLYILGFSIWLFFCFFNKKKMLGEVKFADFFSTLWFLSGLTSYYPMKSFKKSVSYNGMEVSWMEEFGANGIYKMNKSISSGIQWFQMNSVFAFFLFVFFFIFL</sequence>
<feature type="domain" description="NADH dehydrogenase subunit 5 C-terminal" evidence="20">
    <location>
        <begin position="383"/>
        <end position="550"/>
    </location>
</feature>
<keyword evidence="12 17" id="KW-0520">NAD</keyword>
<dbReference type="EMBL" id="KC769590">
    <property type="protein sequence ID" value="AHF21646.1"/>
    <property type="molecule type" value="Genomic_DNA"/>
</dbReference>
<evidence type="ECO:0000256" key="2">
    <source>
        <dbReference type="ARBA" id="ARBA00004448"/>
    </source>
</evidence>
<evidence type="ECO:0000256" key="13">
    <source>
        <dbReference type="ARBA" id="ARBA00023075"/>
    </source>
</evidence>
<evidence type="ECO:0000259" key="20">
    <source>
        <dbReference type="Pfam" id="PF06455"/>
    </source>
</evidence>
<evidence type="ECO:0000259" key="19">
    <source>
        <dbReference type="Pfam" id="PF00662"/>
    </source>
</evidence>